<keyword evidence="7 12" id="KW-0822">Tryptophan biosynthesis</keyword>
<protein>
    <recommendedName>
        <fullName evidence="12">Tryptophan synthase beta chain</fullName>
        <ecNumber evidence="12">4.2.1.20</ecNumber>
    </recommendedName>
</protein>
<evidence type="ECO:0000256" key="11">
    <source>
        <dbReference type="ARBA" id="ARBA00049047"/>
    </source>
</evidence>
<feature type="modified residue" description="N6-(pyridoxal phosphate)lysine" evidence="12">
    <location>
        <position position="85"/>
    </location>
</feature>
<comment type="similarity">
    <text evidence="4 12">Belongs to the TrpB family.</text>
</comment>
<dbReference type="Proteomes" id="UP000191554">
    <property type="component" value="Unassembled WGS sequence"/>
</dbReference>
<dbReference type="FunFam" id="3.40.50.1100:FF:000004">
    <property type="entry name" value="Tryptophan synthase beta chain"/>
    <property type="match status" value="1"/>
</dbReference>
<evidence type="ECO:0000256" key="6">
    <source>
        <dbReference type="ARBA" id="ARBA00022605"/>
    </source>
</evidence>
<dbReference type="SUPFAM" id="SSF53686">
    <property type="entry name" value="Tryptophan synthase beta subunit-like PLP-dependent enzymes"/>
    <property type="match status" value="1"/>
</dbReference>
<gene>
    <name evidence="14" type="primary">trpB_2</name>
    <name evidence="12" type="synonym">trpB</name>
    <name evidence="14" type="ORF">CLHUN_22310</name>
</gene>
<dbReference type="InterPro" id="IPR023026">
    <property type="entry name" value="Trp_synth_beta/beta-like"/>
</dbReference>
<keyword evidence="15" id="KW-1185">Reference proteome</keyword>
<evidence type="ECO:0000256" key="12">
    <source>
        <dbReference type="HAMAP-Rule" id="MF_00133"/>
    </source>
</evidence>
<comment type="caution">
    <text evidence="14">The sequence shown here is derived from an EMBL/GenBank/DDBJ whole genome shotgun (WGS) entry which is preliminary data.</text>
</comment>
<dbReference type="InterPro" id="IPR006654">
    <property type="entry name" value="Trp_synth_beta"/>
</dbReference>
<dbReference type="Gene3D" id="3.40.50.1100">
    <property type="match status" value="2"/>
</dbReference>
<accession>A0A1V4SKK2</accession>
<evidence type="ECO:0000259" key="13">
    <source>
        <dbReference type="Pfam" id="PF00291"/>
    </source>
</evidence>
<dbReference type="InterPro" id="IPR036052">
    <property type="entry name" value="TrpB-like_PALP_sf"/>
</dbReference>
<dbReference type="PANTHER" id="PTHR48077">
    <property type="entry name" value="TRYPTOPHAN SYNTHASE-RELATED"/>
    <property type="match status" value="1"/>
</dbReference>
<proteinExistence type="inferred from homology"/>
<evidence type="ECO:0000256" key="10">
    <source>
        <dbReference type="ARBA" id="ARBA00023239"/>
    </source>
</evidence>
<dbReference type="InterPro" id="IPR006653">
    <property type="entry name" value="Trp_synth_b_CS"/>
</dbReference>
<keyword evidence="6 12" id="KW-0028">Amino-acid biosynthesis</keyword>
<evidence type="ECO:0000256" key="4">
    <source>
        <dbReference type="ARBA" id="ARBA00009982"/>
    </source>
</evidence>
<dbReference type="RefSeq" id="WP_080064671.1">
    <property type="nucleotide sequence ID" value="NZ_MZGX01000014.1"/>
</dbReference>
<keyword evidence="8 12" id="KW-0663">Pyridoxal phosphate</keyword>
<comment type="pathway">
    <text evidence="3 12">Amino-acid biosynthesis; L-tryptophan biosynthesis; L-tryptophan from chorismate: step 5/5.</text>
</comment>
<dbReference type="EC" id="4.2.1.20" evidence="12"/>
<dbReference type="NCBIfam" id="TIGR00263">
    <property type="entry name" value="trpB"/>
    <property type="match status" value="1"/>
</dbReference>
<dbReference type="Pfam" id="PF00291">
    <property type="entry name" value="PALP"/>
    <property type="match status" value="1"/>
</dbReference>
<evidence type="ECO:0000256" key="8">
    <source>
        <dbReference type="ARBA" id="ARBA00022898"/>
    </source>
</evidence>
<keyword evidence="9 12" id="KW-0057">Aromatic amino acid biosynthesis</keyword>
<evidence type="ECO:0000256" key="1">
    <source>
        <dbReference type="ARBA" id="ARBA00001933"/>
    </source>
</evidence>
<evidence type="ECO:0000256" key="3">
    <source>
        <dbReference type="ARBA" id="ARBA00004733"/>
    </source>
</evidence>
<dbReference type="EMBL" id="MZGX01000014">
    <property type="protein sequence ID" value="OPX43751.1"/>
    <property type="molecule type" value="Genomic_DNA"/>
</dbReference>
<feature type="domain" description="Tryptophan synthase beta chain-like PALP" evidence="13">
    <location>
        <begin position="51"/>
        <end position="375"/>
    </location>
</feature>
<evidence type="ECO:0000256" key="5">
    <source>
        <dbReference type="ARBA" id="ARBA00011270"/>
    </source>
</evidence>
<dbReference type="PIRSF" id="PIRSF001413">
    <property type="entry name" value="Trp_syn_beta"/>
    <property type="match status" value="1"/>
</dbReference>
<comment type="cofactor">
    <cofactor evidence="1 12">
        <name>pyridoxal 5'-phosphate</name>
        <dbReference type="ChEBI" id="CHEBI:597326"/>
    </cofactor>
</comment>
<dbReference type="GO" id="GO:0005737">
    <property type="term" value="C:cytoplasm"/>
    <property type="evidence" value="ECO:0007669"/>
    <property type="project" value="TreeGrafter"/>
</dbReference>
<dbReference type="PROSITE" id="PS00168">
    <property type="entry name" value="TRP_SYNTHASE_BETA"/>
    <property type="match status" value="1"/>
</dbReference>
<comment type="function">
    <text evidence="2 12">The beta subunit is responsible for the synthesis of L-tryptophan from indole and L-serine.</text>
</comment>
<evidence type="ECO:0000256" key="9">
    <source>
        <dbReference type="ARBA" id="ARBA00023141"/>
    </source>
</evidence>
<dbReference type="CDD" id="cd06446">
    <property type="entry name" value="Trp-synth_B"/>
    <property type="match status" value="1"/>
</dbReference>
<sequence length="394" mass="43129">MVKGRYGKHGGQYVPEILMNSLIELEESYNFYKNDYNFNQELKSLLKEYAGRPSLLYYARKMTKHLGGAKIYLKREDLNHTGSHKINNVLGQVLLAKKMGKKRVIAETGAGQHGVATATAAALMGLDCEIFMGLEDTRRQALNVFRMELLGAKVHPVTSGTQTLKDAVNETLREWANRVDDTYCVMGSVMGAHPFPRIVRDFQSIIGKEVKEQILDKEGRLPDAAIACVGGGSNAMGLFYEFINDHSVQLIGCEAAGKGIDTDSHAATIAKGQLGIFHGMKSYFCQDENGQIAPVYSISAGLDYPGIGPEHAYLHDINRAKYVPVTDAEAVNAFEYLSKTEGIIPAIESAHAVAHAMKLAPKMSNEQIIVICLSGRGDKDVAAIARYMGVNINE</sequence>
<dbReference type="PANTHER" id="PTHR48077:SF3">
    <property type="entry name" value="TRYPTOPHAN SYNTHASE"/>
    <property type="match status" value="1"/>
</dbReference>
<comment type="catalytic activity">
    <reaction evidence="11 12">
        <text>(1S,2R)-1-C-(indol-3-yl)glycerol 3-phosphate + L-serine = D-glyceraldehyde 3-phosphate + L-tryptophan + H2O</text>
        <dbReference type="Rhea" id="RHEA:10532"/>
        <dbReference type="ChEBI" id="CHEBI:15377"/>
        <dbReference type="ChEBI" id="CHEBI:33384"/>
        <dbReference type="ChEBI" id="CHEBI:57912"/>
        <dbReference type="ChEBI" id="CHEBI:58866"/>
        <dbReference type="ChEBI" id="CHEBI:59776"/>
        <dbReference type="EC" id="4.2.1.20"/>
    </reaction>
</comment>
<name>A0A1V4SKK2_RUMHU</name>
<dbReference type="OrthoDB" id="9766131at2"/>
<dbReference type="AlphaFoldDB" id="A0A1V4SKK2"/>
<reference evidence="14 15" key="1">
    <citation type="submission" date="2017-03" db="EMBL/GenBank/DDBJ databases">
        <title>Genome sequence of Clostridium hungatei DSM 14427.</title>
        <authorList>
            <person name="Poehlein A."/>
            <person name="Daniel R."/>
        </authorList>
    </citation>
    <scope>NUCLEOTIDE SEQUENCE [LARGE SCALE GENOMIC DNA]</scope>
    <source>
        <strain evidence="14 15">DSM 14427</strain>
    </source>
</reference>
<dbReference type="GO" id="GO:0004834">
    <property type="term" value="F:tryptophan synthase activity"/>
    <property type="evidence" value="ECO:0007669"/>
    <property type="project" value="UniProtKB-UniRule"/>
</dbReference>
<dbReference type="HAMAP" id="MF_00133">
    <property type="entry name" value="Trp_synth_beta"/>
    <property type="match status" value="1"/>
</dbReference>
<evidence type="ECO:0000313" key="14">
    <source>
        <dbReference type="EMBL" id="OPX43751.1"/>
    </source>
</evidence>
<dbReference type="UniPathway" id="UPA00035">
    <property type="reaction ID" value="UER00044"/>
</dbReference>
<evidence type="ECO:0000313" key="15">
    <source>
        <dbReference type="Proteomes" id="UP000191554"/>
    </source>
</evidence>
<evidence type="ECO:0000256" key="7">
    <source>
        <dbReference type="ARBA" id="ARBA00022822"/>
    </source>
</evidence>
<dbReference type="InterPro" id="IPR001926">
    <property type="entry name" value="TrpB-like_PALP"/>
</dbReference>
<dbReference type="FunFam" id="3.40.50.1100:FF:000001">
    <property type="entry name" value="Tryptophan synthase beta chain"/>
    <property type="match status" value="1"/>
</dbReference>
<dbReference type="STRING" id="48256.CLHUN_22310"/>
<organism evidence="14 15">
    <name type="scientific">Ruminiclostridium hungatei</name>
    <name type="common">Clostridium hungatei</name>
    <dbReference type="NCBI Taxonomy" id="48256"/>
    <lineage>
        <taxon>Bacteria</taxon>
        <taxon>Bacillati</taxon>
        <taxon>Bacillota</taxon>
        <taxon>Clostridia</taxon>
        <taxon>Eubacteriales</taxon>
        <taxon>Oscillospiraceae</taxon>
        <taxon>Ruminiclostridium</taxon>
    </lineage>
</organism>
<keyword evidence="10 12" id="KW-0456">Lyase</keyword>
<comment type="subunit">
    <text evidence="5 12">Tetramer of two alpha and two beta chains.</text>
</comment>
<evidence type="ECO:0000256" key="2">
    <source>
        <dbReference type="ARBA" id="ARBA00002786"/>
    </source>
</evidence>